<dbReference type="AlphaFoldDB" id="A0A2I2M7N6"/>
<keyword evidence="1" id="KW-0812">Transmembrane</keyword>
<protein>
    <submittedName>
        <fullName evidence="2">Uncharacterized protein</fullName>
    </submittedName>
</protein>
<feature type="transmembrane region" description="Helical" evidence="1">
    <location>
        <begin position="152"/>
        <end position="173"/>
    </location>
</feature>
<reference evidence="2 3" key="1">
    <citation type="submission" date="2017-11" db="EMBL/GenBank/DDBJ databases">
        <authorList>
            <person name="Duchaud E."/>
        </authorList>
    </citation>
    <scope>NUCLEOTIDE SEQUENCE [LARGE SCALE GENOMIC DNA]</scope>
    <source>
        <strain evidence="2 3">TNO010</strain>
    </source>
</reference>
<accession>A0A2I2M7N6</accession>
<organism evidence="2 3">
    <name type="scientific">Tenacibaculum finnmarkense genomovar ulcerans</name>
    <dbReference type="NCBI Taxonomy" id="2781388"/>
    <lineage>
        <taxon>Bacteria</taxon>
        <taxon>Pseudomonadati</taxon>
        <taxon>Bacteroidota</taxon>
        <taxon>Flavobacteriia</taxon>
        <taxon>Flavobacteriales</taxon>
        <taxon>Flavobacteriaceae</taxon>
        <taxon>Tenacibaculum</taxon>
        <taxon>Tenacibaculum finnmarkense</taxon>
    </lineage>
</organism>
<evidence type="ECO:0000313" key="2">
    <source>
        <dbReference type="EMBL" id="SOU88559.1"/>
    </source>
</evidence>
<keyword evidence="1" id="KW-0472">Membrane</keyword>
<dbReference type="EMBL" id="OENE01000014">
    <property type="protein sequence ID" value="SOU88559.1"/>
    <property type="molecule type" value="Genomic_DNA"/>
</dbReference>
<dbReference type="RefSeq" id="WP_172505207.1">
    <property type="nucleotide sequence ID" value="NZ_OENE01000014.1"/>
</dbReference>
<keyword evidence="1" id="KW-1133">Transmembrane helix</keyword>
<name>A0A2I2M7N6_9FLAO</name>
<proteinExistence type="predicted"/>
<gene>
    <name evidence="2" type="ORF">TNO010_210052</name>
</gene>
<evidence type="ECO:0000313" key="3">
    <source>
        <dbReference type="Proteomes" id="UP000490060"/>
    </source>
</evidence>
<sequence length="174" mass="20041">MDLEKLDNIVIELEQNSEELKGFTQVYSEISSLQSNISLNLELIEENNKNLNSVSNVIKKETRENSNQLKLINNTVEQKTERINTDNKAFQRELDATLITRLDKHKSDIQVDIRNEGIQIQRAFETTLNSNFNSMESKIKERFELQSKELKTLRVLVFVLITIGIGLGVGLYLK</sequence>
<evidence type="ECO:0000256" key="1">
    <source>
        <dbReference type="SAM" id="Phobius"/>
    </source>
</evidence>
<dbReference type="Proteomes" id="UP000490060">
    <property type="component" value="Unassembled WGS sequence"/>
</dbReference>